<reference evidence="1 2" key="1">
    <citation type="submission" date="2016-02" db="EMBL/GenBank/DDBJ databases">
        <title>Genome sequence of Tissierella creatinophila DSM 6911.</title>
        <authorList>
            <person name="Poehlein A."/>
            <person name="Daniel R."/>
        </authorList>
    </citation>
    <scope>NUCLEOTIDE SEQUENCE [LARGE SCALE GENOMIC DNA]</scope>
    <source>
        <strain evidence="1 2">DSM 6911</strain>
    </source>
</reference>
<dbReference type="GO" id="GO:0003677">
    <property type="term" value="F:DNA binding"/>
    <property type="evidence" value="ECO:0007669"/>
    <property type="project" value="InterPro"/>
</dbReference>
<evidence type="ECO:0000313" key="2">
    <source>
        <dbReference type="Proteomes" id="UP000186112"/>
    </source>
</evidence>
<keyword evidence="2" id="KW-1185">Reference proteome</keyword>
<organism evidence="1 2">
    <name type="scientific">Tissierella creatinophila DSM 6911</name>
    <dbReference type="NCBI Taxonomy" id="1123403"/>
    <lineage>
        <taxon>Bacteria</taxon>
        <taxon>Bacillati</taxon>
        <taxon>Bacillota</taxon>
        <taxon>Tissierellia</taxon>
        <taxon>Tissierellales</taxon>
        <taxon>Tissierellaceae</taxon>
        <taxon>Tissierella</taxon>
    </lineage>
</organism>
<dbReference type="AlphaFoldDB" id="A0A1U7M4H8"/>
<evidence type="ECO:0000313" key="1">
    <source>
        <dbReference type="EMBL" id="OLS02098.1"/>
    </source>
</evidence>
<accession>A0A1U7M4H8</accession>
<comment type="caution">
    <text evidence="1">The sequence shown here is derived from an EMBL/GenBank/DDBJ whole genome shotgun (WGS) entry which is preliminary data.</text>
</comment>
<sequence>MKIYKPNEFSKMLGVSVKAYRNPSNRRYYTHEQYLDYLGESDSNEEDKKIVIYTRVSNNNQKDGLVNQVKFLKQFANARGNGTGLN</sequence>
<dbReference type="Proteomes" id="UP000186112">
    <property type="component" value="Unassembled WGS sequence"/>
</dbReference>
<dbReference type="Gene3D" id="3.40.50.1390">
    <property type="entry name" value="Resolvase, N-terminal catalytic domain"/>
    <property type="match status" value="1"/>
</dbReference>
<dbReference type="GO" id="GO:0000150">
    <property type="term" value="F:DNA strand exchange activity"/>
    <property type="evidence" value="ECO:0007669"/>
    <property type="project" value="InterPro"/>
</dbReference>
<protein>
    <recommendedName>
        <fullName evidence="3">Resolvase/invertase-type recombinase catalytic domain-containing protein</fullName>
    </recommendedName>
</protein>
<dbReference type="EMBL" id="LTDM01000043">
    <property type="protein sequence ID" value="OLS02098.1"/>
    <property type="molecule type" value="Genomic_DNA"/>
</dbReference>
<gene>
    <name evidence="1" type="ORF">TICRE_19160</name>
</gene>
<dbReference type="InterPro" id="IPR036162">
    <property type="entry name" value="Resolvase-like_N_sf"/>
</dbReference>
<evidence type="ECO:0008006" key="3">
    <source>
        <dbReference type="Google" id="ProtNLM"/>
    </source>
</evidence>
<proteinExistence type="predicted"/>
<name>A0A1U7M4H8_TISCR</name>